<evidence type="ECO:0000256" key="1">
    <source>
        <dbReference type="ARBA" id="ARBA00001638"/>
    </source>
</evidence>
<sequence length="199" mass="22673">MSSLYQQVAFFNEMEKLKTITRQNKTLDGRFENSAEHSWQLALMAILLQEHFPKTINLELVLKMLLVHDMGEIGAGDTSVFDDAGKSTSYARELESVKKSLSYLDDSDSEQLLNLWIEFEKGTSDEARFARCVDAIAPLMNHLQIAEENDNPDDLTYNQVLSKKSFIAQESDSLWQLTLDLLDASLEKGLYRDDRVKSV</sequence>
<evidence type="ECO:0000256" key="4">
    <source>
        <dbReference type="ARBA" id="ARBA00011738"/>
    </source>
</evidence>
<dbReference type="Gene3D" id="1.10.3210.10">
    <property type="entry name" value="Hypothetical protein af1432"/>
    <property type="match status" value="1"/>
</dbReference>
<comment type="subunit">
    <text evidence="4">Homodimer.</text>
</comment>
<comment type="caution">
    <text evidence="9">The sequence shown here is derived from an EMBL/GenBank/DDBJ whole genome shotgun (WGS) entry which is preliminary data.</text>
</comment>
<evidence type="ECO:0000313" key="9">
    <source>
        <dbReference type="EMBL" id="MBM7643314.1"/>
    </source>
</evidence>
<name>A0ABS2PTF7_9STRE</name>
<dbReference type="SUPFAM" id="SSF109604">
    <property type="entry name" value="HD-domain/PDEase-like"/>
    <property type="match status" value="1"/>
</dbReference>
<dbReference type="InterPro" id="IPR006674">
    <property type="entry name" value="HD_domain"/>
</dbReference>
<reference evidence="9 10" key="1">
    <citation type="submission" date="2021-01" db="EMBL/GenBank/DDBJ databases">
        <title>Genomic Encyclopedia of Type Strains, Phase IV (KMG-IV): sequencing the most valuable type-strain genomes for metagenomic binning, comparative biology and taxonomic classification.</title>
        <authorList>
            <person name="Goeker M."/>
        </authorList>
    </citation>
    <scope>NUCLEOTIDE SEQUENCE [LARGE SCALE GENOMIC DNA]</scope>
    <source>
        <strain evidence="9 10">DSM 27382</strain>
    </source>
</reference>
<keyword evidence="7 9" id="KW-0378">Hydrolase</keyword>
<dbReference type="Proteomes" id="UP000697472">
    <property type="component" value="Unassembled WGS sequence"/>
</dbReference>
<keyword evidence="10" id="KW-1185">Reference proteome</keyword>
<evidence type="ECO:0000313" key="10">
    <source>
        <dbReference type="Proteomes" id="UP000697472"/>
    </source>
</evidence>
<evidence type="ECO:0000256" key="5">
    <source>
        <dbReference type="ARBA" id="ARBA00012964"/>
    </source>
</evidence>
<dbReference type="GO" id="GO:0016787">
    <property type="term" value="F:hydrolase activity"/>
    <property type="evidence" value="ECO:0007669"/>
    <property type="project" value="UniProtKB-KW"/>
</dbReference>
<proteinExistence type="predicted"/>
<comment type="cofactor">
    <cofactor evidence="3">
        <name>Co(2+)</name>
        <dbReference type="ChEBI" id="CHEBI:48828"/>
    </cofactor>
</comment>
<dbReference type="RefSeq" id="WP_205010175.1">
    <property type="nucleotide sequence ID" value="NZ_JAFBEH010000036.1"/>
</dbReference>
<keyword evidence="6" id="KW-0479">Metal-binding</keyword>
<evidence type="ECO:0000256" key="2">
    <source>
        <dbReference type="ARBA" id="ARBA00001936"/>
    </source>
</evidence>
<gene>
    <name evidence="9" type="ORF">JOC28_001616</name>
</gene>
<dbReference type="EMBL" id="JAFBEH010000036">
    <property type="protein sequence ID" value="MBM7643314.1"/>
    <property type="molecule type" value="Genomic_DNA"/>
</dbReference>
<feature type="domain" description="HD/PDEase" evidence="8">
    <location>
        <begin position="30"/>
        <end position="148"/>
    </location>
</feature>
<dbReference type="PANTHER" id="PTHR11845">
    <property type="entry name" value="5'-DEOXYNUCLEOTIDASE HDDC2"/>
    <property type="match status" value="1"/>
</dbReference>
<protein>
    <recommendedName>
        <fullName evidence="5">5'-deoxynucleotidase</fullName>
        <ecNumber evidence="5">3.1.3.89</ecNumber>
    </recommendedName>
</protein>
<dbReference type="SMART" id="SM00471">
    <property type="entry name" value="HDc"/>
    <property type="match status" value="1"/>
</dbReference>
<evidence type="ECO:0000259" key="8">
    <source>
        <dbReference type="SMART" id="SM00471"/>
    </source>
</evidence>
<organism evidence="9 10">
    <name type="scientific">Streptococcus loxodontisalivarius</name>
    <dbReference type="NCBI Taxonomy" id="1349415"/>
    <lineage>
        <taxon>Bacteria</taxon>
        <taxon>Bacillati</taxon>
        <taxon>Bacillota</taxon>
        <taxon>Bacilli</taxon>
        <taxon>Lactobacillales</taxon>
        <taxon>Streptococcaceae</taxon>
        <taxon>Streptococcus</taxon>
    </lineage>
</organism>
<evidence type="ECO:0000256" key="6">
    <source>
        <dbReference type="ARBA" id="ARBA00022723"/>
    </source>
</evidence>
<dbReference type="InterPro" id="IPR039356">
    <property type="entry name" value="YfbR/HDDC2"/>
</dbReference>
<accession>A0ABS2PTF7</accession>
<evidence type="ECO:0000256" key="7">
    <source>
        <dbReference type="ARBA" id="ARBA00022801"/>
    </source>
</evidence>
<dbReference type="Pfam" id="PF13023">
    <property type="entry name" value="HD_3"/>
    <property type="match status" value="1"/>
</dbReference>
<dbReference type="PANTHER" id="PTHR11845:SF13">
    <property type="entry name" value="5'-DEOXYNUCLEOTIDASE HDDC2"/>
    <property type="match status" value="1"/>
</dbReference>
<dbReference type="InterPro" id="IPR003607">
    <property type="entry name" value="HD/PDEase_dom"/>
</dbReference>
<comment type="catalytic activity">
    <reaction evidence="1">
        <text>a 2'-deoxyribonucleoside 5'-phosphate + H2O = a 2'-deoxyribonucleoside + phosphate</text>
        <dbReference type="Rhea" id="RHEA:36167"/>
        <dbReference type="ChEBI" id="CHEBI:15377"/>
        <dbReference type="ChEBI" id="CHEBI:18274"/>
        <dbReference type="ChEBI" id="CHEBI:43474"/>
        <dbReference type="ChEBI" id="CHEBI:65317"/>
        <dbReference type="EC" id="3.1.3.89"/>
    </reaction>
</comment>
<evidence type="ECO:0000256" key="3">
    <source>
        <dbReference type="ARBA" id="ARBA00001941"/>
    </source>
</evidence>
<comment type="cofactor">
    <cofactor evidence="2">
        <name>Mn(2+)</name>
        <dbReference type="ChEBI" id="CHEBI:29035"/>
    </cofactor>
</comment>
<dbReference type="EC" id="3.1.3.89" evidence="5"/>